<name>A0A5J4PN42_9EUKA</name>
<proteinExistence type="predicted"/>
<evidence type="ECO:0000313" key="1">
    <source>
        <dbReference type="EMBL" id="KAA6309959.1"/>
    </source>
</evidence>
<organism evidence="1 2">
    <name type="scientific">Streblomastix strix</name>
    <dbReference type="NCBI Taxonomy" id="222440"/>
    <lineage>
        <taxon>Eukaryota</taxon>
        <taxon>Metamonada</taxon>
        <taxon>Preaxostyla</taxon>
        <taxon>Oxymonadida</taxon>
        <taxon>Streblomastigidae</taxon>
        <taxon>Streblomastix</taxon>
    </lineage>
</organism>
<dbReference type="Proteomes" id="UP000324800">
    <property type="component" value="Unassembled WGS sequence"/>
</dbReference>
<protein>
    <submittedName>
        <fullName evidence="1">Uncharacterized protein</fullName>
    </submittedName>
</protein>
<accession>A0A5J4PN42</accession>
<feature type="non-terminal residue" evidence="1">
    <location>
        <position position="1"/>
    </location>
</feature>
<comment type="caution">
    <text evidence="1">The sequence shown here is derived from an EMBL/GenBank/DDBJ whole genome shotgun (WGS) entry which is preliminary data.</text>
</comment>
<reference evidence="1 2" key="1">
    <citation type="submission" date="2019-03" db="EMBL/GenBank/DDBJ databases">
        <title>Single cell metagenomics reveals metabolic interactions within the superorganism composed of flagellate Streblomastix strix and complex community of Bacteroidetes bacteria on its surface.</title>
        <authorList>
            <person name="Treitli S.C."/>
            <person name="Kolisko M."/>
            <person name="Husnik F."/>
            <person name="Keeling P."/>
            <person name="Hampl V."/>
        </authorList>
    </citation>
    <scope>NUCLEOTIDE SEQUENCE [LARGE SCALE GENOMIC DNA]</scope>
    <source>
        <strain evidence="1">ST1C</strain>
    </source>
</reference>
<dbReference type="AlphaFoldDB" id="A0A5J4PN42"/>
<sequence length="55" mass="6547">IISYEYDLLLFSKYFGIREDDTIGKVDLTGVTFIPTMEQIKTITQEIDYYKEELF</sequence>
<evidence type="ECO:0000313" key="2">
    <source>
        <dbReference type="Proteomes" id="UP000324800"/>
    </source>
</evidence>
<dbReference type="EMBL" id="SNRW01050015">
    <property type="protein sequence ID" value="KAA6309959.1"/>
    <property type="molecule type" value="Genomic_DNA"/>
</dbReference>
<gene>
    <name evidence="1" type="ORF">EZS28_056403</name>
</gene>